<dbReference type="AlphaFoldDB" id="A0A520MAP7"/>
<dbReference type="GO" id="GO:0046872">
    <property type="term" value="F:metal ion binding"/>
    <property type="evidence" value="ECO:0007669"/>
    <property type="project" value="UniProtKB-KW"/>
</dbReference>
<keyword evidence="11 14" id="KW-0407">Ion channel</keyword>
<evidence type="ECO:0000256" key="6">
    <source>
        <dbReference type="ARBA" id="ARBA00022723"/>
    </source>
</evidence>
<keyword evidence="7 14" id="KW-1133">Transmembrane helix</keyword>
<evidence type="ECO:0000256" key="2">
    <source>
        <dbReference type="ARBA" id="ARBA00022448"/>
    </source>
</evidence>
<evidence type="ECO:0000256" key="1">
    <source>
        <dbReference type="ARBA" id="ARBA00004651"/>
    </source>
</evidence>
<evidence type="ECO:0000256" key="12">
    <source>
        <dbReference type="ARBA" id="ARBA00035120"/>
    </source>
</evidence>
<gene>
    <name evidence="14" type="primary">fluC</name>
    <name evidence="14" type="synonym">crcB</name>
    <name evidence="15" type="ORF">EVB00_01270</name>
</gene>
<dbReference type="GO" id="GO:0005886">
    <property type="term" value="C:plasma membrane"/>
    <property type="evidence" value="ECO:0007669"/>
    <property type="project" value="UniProtKB-SubCell"/>
</dbReference>
<dbReference type="Pfam" id="PF02537">
    <property type="entry name" value="CRCB"/>
    <property type="match status" value="1"/>
</dbReference>
<feature type="transmembrane region" description="Helical" evidence="14">
    <location>
        <begin position="33"/>
        <end position="55"/>
    </location>
</feature>
<name>A0A520MAP7_9GAMM</name>
<evidence type="ECO:0000313" key="16">
    <source>
        <dbReference type="Proteomes" id="UP000318359"/>
    </source>
</evidence>
<keyword evidence="6 14" id="KW-0479">Metal-binding</keyword>
<keyword evidence="5 14" id="KW-0812">Transmembrane</keyword>
<accession>A0A520MAP7</accession>
<evidence type="ECO:0000256" key="13">
    <source>
        <dbReference type="ARBA" id="ARBA00035585"/>
    </source>
</evidence>
<dbReference type="HAMAP" id="MF_00454">
    <property type="entry name" value="FluC"/>
    <property type="match status" value="1"/>
</dbReference>
<dbReference type="PANTHER" id="PTHR28259:SF16">
    <property type="entry name" value="FLUORIDE-SPECIFIC ION CHANNEL FLUC 2"/>
    <property type="match status" value="1"/>
</dbReference>
<evidence type="ECO:0000256" key="11">
    <source>
        <dbReference type="ARBA" id="ARBA00023303"/>
    </source>
</evidence>
<dbReference type="PANTHER" id="PTHR28259">
    <property type="entry name" value="FLUORIDE EXPORT PROTEIN 1-RELATED"/>
    <property type="match status" value="1"/>
</dbReference>
<comment type="subcellular location">
    <subcellularLocation>
        <location evidence="1 14">Cell membrane</location>
        <topology evidence="1 14">Multi-pass membrane protein</topology>
    </subcellularLocation>
</comment>
<evidence type="ECO:0000256" key="10">
    <source>
        <dbReference type="ARBA" id="ARBA00023136"/>
    </source>
</evidence>
<evidence type="ECO:0000256" key="3">
    <source>
        <dbReference type="ARBA" id="ARBA00022475"/>
    </source>
</evidence>
<evidence type="ECO:0000256" key="7">
    <source>
        <dbReference type="ARBA" id="ARBA00022989"/>
    </source>
</evidence>
<keyword evidence="8 14" id="KW-0915">Sodium</keyword>
<feature type="binding site" evidence="14">
    <location>
        <position position="74"/>
    </location>
    <ligand>
        <name>Na(+)</name>
        <dbReference type="ChEBI" id="CHEBI:29101"/>
        <note>structural</note>
    </ligand>
</feature>
<dbReference type="EMBL" id="SHBM01000011">
    <property type="protein sequence ID" value="RZO18278.1"/>
    <property type="molecule type" value="Genomic_DNA"/>
</dbReference>
<dbReference type="GO" id="GO:0062054">
    <property type="term" value="F:fluoride channel activity"/>
    <property type="evidence" value="ECO:0007669"/>
    <property type="project" value="UniProtKB-UniRule"/>
</dbReference>
<evidence type="ECO:0000256" key="5">
    <source>
        <dbReference type="ARBA" id="ARBA00022692"/>
    </source>
</evidence>
<evidence type="ECO:0000256" key="9">
    <source>
        <dbReference type="ARBA" id="ARBA00023065"/>
    </source>
</evidence>
<feature type="transmembrane region" description="Helical" evidence="14">
    <location>
        <begin position="62"/>
        <end position="83"/>
    </location>
</feature>
<comment type="activity regulation">
    <text evidence="14">Na(+) is not transported, but it plays an essential structural role and its presence is essential for fluoride channel function.</text>
</comment>
<evidence type="ECO:0000313" key="15">
    <source>
        <dbReference type="EMBL" id="RZO18278.1"/>
    </source>
</evidence>
<dbReference type="GO" id="GO:0140114">
    <property type="term" value="P:cellular detoxification of fluoride"/>
    <property type="evidence" value="ECO:0007669"/>
    <property type="project" value="UniProtKB-UniRule"/>
</dbReference>
<evidence type="ECO:0000256" key="4">
    <source>
        <dbReference type="ARBA" id="ARBA00022519"/>
    </source>
</evidence>
<organism evidence="15 16">
    <name type="scientific">SAR86 cluster bacterium</name>
    <dbReference type="NCBI Taxonomy" id="2030880"/>
    <lineage>
        <taxon>Bacteria</taxon>
        <taxon>Pseudomonadati</taxon>
        <taxon>Pseudomonadota</taxon>
        <taxon>Gammaproteobacteria</taxon>
        <taxon>SAR86 cluster</taxon>
    </lineage>
</organism>
<keyword evidence="9 14" id="KW-0406">Ion transport</keyword>
<protein>
    <recommendedName>
        <fullName evidence="14">Fluoride-specific ion channel FluC</fullName>
    </recommendedName>
</protein>
<evidence type="ECO:0000256" key="8">
    <source>
        <dbReference type="ARBA" id="ARBA00023053"/>
    </source>
</evidence>
<keyword evidence="10 14" id="KW-0472">Membrane</keyword>
<dbReference type="InterPro" id="IPR003691">
    <property type="entry name" value="FluC"/>
</dbReference>
<comment type="function">
    <text evidence="14">Fluoride-specific ion channel. Important for reducing fluoride concentration in the cell, thus reducing its toxicity.</text>
</comment>
<comment type="caution">
    <text evidence="15">The sequence shown here is derived from an EMBL/GenBank/DDBJ whole genome shotgun (WGS) entry which is preliminary data.</text>
</comment>
<keyword evidence="4" id="KW-0997">Cell inner membrane</keyword>
<feature type="transmembrane region" description="Helical" evidence="14">
    <location>
        <begin position="95"/>
        <end position="114"/>
    </location>
</feature>
<dbReference type="Proteomes" id="UP000318359">
    <property type="component" value="Unassembled WGS sequence"/>
</dbReference>
<comment type="catalytic activity">
    <reaction evidence="13">
        <text>fluoride(in) = fluoride(out)</text>
        <dbReference type="Rhea" id="RHEA:76159"/>
        <dbReference type="ChEBI" id="CHEBI:17051"/>
    </reaction>
    <physiologicalReaction direction="left-to-right" evidence="13">
        <dbReference type="Rhea" id="RHEA:76160"/>
    </physiologicalReaction>
</comment>
<reference evidence="15 16" key="1">
    <citation type="submission" date="2019-02" db="EMBL/GenBank/DDBJ databases">
        <title>Prokaryotic population dynamics and viral predation in marine succession experiment using metagenomics: the confinement effect.</title>
        <authorList>
            <person name="Haro-Moreno J.M."/>
            <person name="Rodriguez-Valera F."/>
            <person name="Lopez-Perez M."/>
        </authorList>
    </citation>
    <scope>NUCLEOTIDE SEQUENCE [LARGE SCALE GENOMIC DNA]</scope>
    <source>
        <strain evidence="15">MED-G167</strain>
    </source>
</reference>
<feature type="binding site" evidence="14">
    <location>
        <position position="71"/>
    </location>
    <ligand>
        <name>Na(+)</name>
        <dbReference type="ChEBI" id="CHEBI:29101"/>
        <note>structural</note>
    </ligand>
</feature>
<sequence>MNILLLGAGGALGAIARYGITQAVIRHLSVTDYIGTLSVNIIGCFFIGIIIGIYADIKIETQLFFIIGFLGSFTTMSAFSIQTVEMFNNQNFGEAILYIFMTILFTILATYIGLSLGSLK</sequence>
<comment type="similarity">
    <text evidence="12 14">Belongs to the fluoride channel Fluc/FEX (TC 1.A.43) family.</text>
</comment>
<keyword evidence="3 14" id="KW-1003">Cell membrane</keyword>
<keyword evidence="2 14" id="KW-0813">Transport</keyword>
<evidence type="ECO:0000256" key="14">
    <source>
        <dbReference type="HAMAP-Rule" id="MF_00454"/>
    </source>
</evidence>
<proteinExistence type="inferred from homology"/>